<accession>A0ABP6ZNM7</accession>
<reference evidence="2" key="1">
    <citation type="journal article" date="2019" name="Int. J. Syst. Evol. Microbiol.">
        <title>The Global Catalogue of Microorganisms (GCM) 10K type strain sequencing project: providing services to taxonomists for standard genome sequencing and annotation.</title>
        <authorList>
            <consortium name="The Broad Institute Genomics Platform"/>
            <consortium name="The Broad Institute Genome Sequencing Center for Infectious Disease"/>
            <person name="Wu L."/>
            <person name="Ma J."/>
        </authorList>
    </citation>
    <scope>NUCLEOTIDE SEQUENCE [LARGE SCALE GENOMIC DNA]</scope>
    <source>
        <strain evidence="2">JCM 17326</strain>
    </source>
</reference>
<name>A0ABP6ZNM7_9ACTN</name>
<dbReference type="RefSeq" id="WP_345577041.1">
    <property type="nucleotide sequence ID" value="NZ_BAABDQ010000052.1"/>
</dbReference>
<evidence type="ECO:0000313" key="1">
    <source>
        <dbReference type="EMBL" id="GAA3615408.1"/>
    </source>
</evidence>
<protein>
    <submittedName>
        <fullName evidence="1">Uncharacterized protein</fullName>
    </submittedName>
</protein>
<dbReference type="Proteomes" id="UP001500630">
    <property type="component" value="Unassembled WGS sequence"/>
</dbReference>
<evidence type="ECO:0000313" key="2">
    <source>
        <dbReference type="Proteomes" id="UP001500630"/>
    </source>
</evidence>
<dbReference type="Gene3D" id="3.40.50.720">
    <property type="entry name" value="NAD(P)-binding Rossmann-like Domain"/>
    <property type="match status" value="1"/>
</dbReference>
<keyword evidence="2" id="KW-1185">Reference proteome</keyword>
<organism evidence="1 2">
    <name type="scientific">Nonomuraea rosea</name>
    <dbReference type="NCBI Taxonomy" id="638574"/>
    <lineage>
        <taxon>Bacteria</taxon>
        <taxon>Bacillati</taxon>
        <taxon>Actinomycetota</taxon>
        <taxon>Actinomycetes</taxon>
        <taxon>Streptosporangiales</taxon>
        <taxon>Streptosporangiaceae</taxon>
        <taxon>Nonomuraea</taxon>
    </lineage>
</organism>
<comment type="caution">
    <text evidence="1">The sequence shown here is derived from an EMBL/GenBank/DDBJ whole genome shotgun (WGS) entry which is preliminary data.</text>
</comment>
<sequence length="85" mass="9270">MLAHPGYISTNLQTSAPVGMVKLLFGRILALVAQSPAQGALPQLYAATAPGRRERALHRPRRPGRAARRTVLELRGAEPQIPPRR</sequence>
<proteinExistence type="predicted"/>
<dbReference type="EMBL" id="BAABDQ010000052">
    <property type="protein sequence ID" value="GAA3615408.1"/>
    <property type="molecule type" value="Genomic_DNA"/>
</dbReference>
<gene>
    <name evidence="1" type="ORF">GCM10022419_120930</name>
</gene>